<feature type="domain" description="Thiolase N-terminal" evidence="10">
    <location>
        <begin position="59"/>
        <end position="316"/>
    </location>
</feature>
<dbReference type="InterPro" id="IPR002155">
    <property type="entry name" value="Thiolase"/>
</dbReference>
<evidence type="ECO:0000259" key="10">
    <source>
        <dbReference type="Pfam" id="PF00108"/>
    </source>
</evidence>
<dbReference type="GO" id="GO:0044281">
    <property type="term" value="P:small molecule metabolic process"/>
    <property type="evidence" value="ECO:0007669"/>
    <property type="project" value="UniProtKB-ARBA"/>
</dbReference>
<keyword evidence="3 9" id="KW-0808">Transferase</keyword>
<protein>
    <recommendedName>
        <fullName evidence="7">Beta-ketothiolase</fullName>
    </recommendedName>
</protein>
<comment type="pathway">
    <text evidence="1">Biopolymer metabolism; poly-(R)-3-hydroxybutanoate biosynthesis.</text>
</comment>
<dbReference type="NCBIfam" id="TIGR01930">
    <property type="entry name" value="AcCoA-C-Actrans"/>
    <property type="match status" value="1"/>
</dbReference>
<dbReference type="HOGENOM" id="CLU_031026_0_1_5"/>
<dbReference type="SUPFAM" id="SSF53901">
    <property type="entry name" value="Thiolase-like"/>
    <property type="match status" value="2"/>
</dbReference>
<evidence type="ECO:0000256" key="7">
    <source>
        <dbReference type="ARBA" id="ARBA00080155"/>
    </source>
</evidence>
<dbReference type="InterPro" id="IPR020610">
    <property type="entry name" value="Thiolase_AS"/>
</dbReference>
<dbReference type="GO" id="GO:0003988">
    <property type="term" value="F:acetyl-CoA C-acyltransferase activity"/>
    <property type="evidence" value="ECO:0007669"/>
    <property type="project" value="UniProtKB-ARBA"/>
</dbReference>
<dbReference type="Pfam" id="PF00108">
    <property type="entry name" value="Thiolase_N"/>
    <property type="match status" value="1"/>
</dbReference>
<dbReference type="CDD" id="cd00751">
    <property type="entry name" value="thiolase"/>
    <property type="match status" value="1"/>
</dbReference>
<evidence type="ECO:0000256" key="8">
    <source>
        <dbReference type="PIRSR" id="PIRSR000429-1"/>
    </source>
</evidence>
<dbReference type="InterPro" id="IPR016039">
    <property type="entry name" value="Thiolase-like"/>
</dbReference>
<evidence type="ECO:0000256" key="6">
    <source>
        <dbReference type="ARBA" id="ARBA00037924"/>
    </source>
</evidence>
<keyword evidence="5 9" id="KW-0012">Acyltransferase</keyword>
<organism evidence="12 13">
    <name type="scientific">Brucella intermedia LMG 3301</name>
    <dbReference type="NCBI Taxonomy" id="641118"/>
    <lineage>
        <taxon>Bacteria</taxon>
        <taxon>Pseudomonadati</taxon>
        <taxon>Pseudomonadota</taxon>
        <taxon>Alphaproteobacteria</taxon>
        <taxon>Hyphomicrobiales</taxon>
        <taxon>Brucellaceae</taxon>
        <taxon>Brucella/Ochrobactrum group</taxon>
        <taxon>Brucella</taxon>
    </lineage>
</organism>
<feature type="active site" description="Proton acceptor" evidence="8">
    <location>
        <position position="433"/>
    </location>
</feature>
<evidence type="ECO:0000256" key="9">
    <source>
        <dbReference type="RuleBase" id="RU003557"/>
    </source>
</evidence>
<gene>
    <name evidence="12" type="ORF">OINT_4000105</name>
</gene>
<dbReference type="AlphaFoldDB" id="C4WRA0"/>
<comment type="caution">
    <text evidence="12">The sequence shown here is derived from an EMBL/GenBank/DDBJ whole genome shotgun (WGS) entry which is preliminary data.</text>
</comment>
<dbReference type="EMBL" id="ACQA01000003">
    <property type="protein sequence ID" value="EEQ92854.1"/>
    <property type="molecule type" value="Genomic_DNA"/>
</dbReference>
<evidence type="ECO:0000256" key="2">
    <source>
        <dbReference type="ARBA" id="ARBA00010982"/>
    </source>
</evidence>
<feature type="active site" description="Proton acceptor" evidence="8">
    <location>
        <position position="403"/>
    </location>
</feature>
<evidence type="ECO:0000259" key="11">
    <source>
        <dbReference type="Pfam" id="PF02803"/>
    </source>
</evidence>
<evidence type="ECO:0000313" key="12">
    <source>
        <dbReference type="EMBL" id="EEQ92854.1"/>
    </source>
</evidence>
<dbReference type="InterPro" id="IPR020617">
    <property type="entry name" value="Thiolase_C"/>
</dbReference>
<feature type="active site" description="Acyl-thioester intermediate" evidence="8">
    <location>
        <position position="143"/>
    </location>
</feature>
<keyword evidence="4" id="KW-0583">PHB biosynthesis</keyword>
<dbReference type="Pfam" id="PF02803">
    <property type="entry name" value="Thiolase_C"/>
    <property type="match status" value="1"/>
</dbReference>
<dbReference type="Gene3D" id="3.40.47.10">
    <property type="match status" value="2"/>
</dbReference>
<evidence type="ECO:0000256" key="1">
    <source>
        <dbReference type="ARBA" id="ARBA00004683"/>
    </source>
</evidence>
<dbReference type="PANTHER" id="PTHR18919">
    <property type="entry name" value="ACETYL-COA C-ACYLTRANSFERASE"/>
    <property type="match status" value="1"/>
</dbReference>
<comment type="similarity">
    <text evidence="2 9">Belongs to the thiolase-like superfamily. Thiolase family.</text>
</comment>
<proteinExistence type="inferred from homology"/>
<dbReference type="InterPro" id="IPR020616">
    <property type="entry name" value="Thiolase_N"/>
</dbReference>
<name>C4WRA0_9HYPH</name>
<dbReference type="PROSITE" id="PS00099">
    <property type="entry name" value="THIOLASE_3"/>
    <property type="match status" value="1"/>
</dbReference>
<sequence length="448" mass="46479">MPAISWKTRCSTVKSSAWMVHFAWQQNKAIPGKVETGFPSGIAYGKNQRGTIMSNSDPIVIVGASRTPMGGFQGDFASAQATDLGAAAIRGALAGAGLAPEAVEDVYMGCVLPAGQGQAPARQASIKAGIPVSTGATTINKMCGSGMKATMLAHDLLLAGSANVIVSGGMESMTNAPYLLPKARGGYRMGHGQILDHMFLDGLEDAYDKGRLMGTFAEDCAEAYQFTREAQDEFAIASLTRAQNAIKDGLFAAEITPVTVKAGRSEVEVSIDEQPGKAKLDKIPTLRPAFRDGGTVTAANSSSISDGAAALILMRASEAEKRGLTPRAVLVGHATHADKPNLYPTAPIGAISKLSEKIGWNLSDVDLFEINEAFAVVAMAAMRDLDLPHDKVNIHGGACALGHPIGASGARILVTLLSALETHGLKRGVAGICLGGGEATAVGIERIV</sequence>
<evidence type="ECO:0000256" key="3">
    <source>
        <dbReference type="ARBA" id="ARBA00022679"/>
    </source>
</evidence>
<reference evidence="12 13" key="1">
    <citation type="submission" date="2009-05" db="EMBL/GenBank/DDBJ databases">
        <authorList>
            <person name="Setubal J.C."/>
            <person name="Boyle S."/>
            <person name="Crasta O.R."/>
            <person name="Gillespie J.J."/>
            <person name="Kenyon R.W."/>
            <person name="Lu J."/>
            <person name="Mane S."/>
            <person name="Nagrani S."/>
            <person name="Shallom J.M."/>
            <person name="Shallom S."/>
            <person name="Shukla M."/>
            <person name="Snyder E.E."/>
            <person name="Sobral B.W."/>
            <person name="Wattam A.R."/>
            <person name="Will R."/>
            <person name="Williams K."/>
            <person name="Yoo H."/>
            <person name="Munk C."/>
            <person name="Tapia R."/>
            <person name="Green L."/>
            <person name="Rogers Y."/>
            <person name="Detter J.C."/>
            <person name="Bruce D."/>
            <person name="Brettin T.S."/>
            <person name="Tsolis R."/>
        </authorList>
    </citation>
    <scope>NUCLEOTIDE SEQUENCE [LARGE SCALE GENOMIC DNA]</scope>
    <source>
        <strain evidence="12 13">LMG 3301</strain>
    </source>
</reference>
<accession>C4WRA0</accession>
<evidence type="ECO:0000256" key="4">
    <source>
        <dbReference type="ARBA" id="ARBA00022752"/>
    </source>
</evidence>
<dbReference type="PANTHER" id="PTHR18919:SF138">
    <property type="entry name" value="ACETYL-COA C-ACETYLTRANSFERASE"/>
    <property type="match status" value="1"/>
</dbReference>
<dbReference type="PIRSF" id="PIRSF000429">
    <property type="entry name" value="Ac-CoA_Ac_transf"/>
    <property type="match status" value="1"/>
</dbReference>
<comment type="pathway">
    <text evidence="6">Metabolic intermediate biosynthesis; (R)-mevalonate biosynthesis; (R)-mevalonate from acetyl-CoA: step 1/3.</text>
</comment>
<evidence type="ECO:0000313" key="13">
    <source>
        <dbReference type="Proteomes" id="UP000004386"/>
    </source>
</evidence>
<dbReference type="GO" id="GO:0042619">
    <property type="term" value="P:poly-hydroxybutyrate biosynthetic process"/>
    <property type="evidence" value="ECO:0007669"/>
    <property type="project" value="UniProtKB-KW"/>
</dbReference>
<dbReference type="FunFam" id="3.40.47.10:FF:000010">
    <property type="entry name" value="Acetyl-CoA acetyltransferase (Thiolase)"/>
    <property type="match status" value="1"/>
</dbReference>
<feature type="domain" description="Thiolase C-terminal" evidence="11">
    <location>
        <begin position="325"/>
        <end position="445"/>
    </location>
</feature>
<dbReference type="Proteomes" id="UP000004386">
    <property type="component" value="Unassembled WGS sequence"/>
</dbReference>
<evidence type="ECO:0000256" key="5">
    <source>
        <dbReference type="ARBA" id="ARBA00023315"/>
    </source>
</evidence>